<feature type="compositionally biased region" description="Polar residues" evidence="1">
    <location>
        <begin position="1"/>
        <end position="11"/>
    </location>
</feature>
<feature type="transmembrane region" description="Helical" evidence="2">
    <location>
        <begin position="121"/>
        <end position="140"/>
    </location>
</feature>
<reference evidence="3 4" key="1">
    <citation type="submission" date="2024-03" db="EMBL/GenBank/DDBJ databases">
        <title>The complete genome of Streptomyces sirii sp.nov.</title>
        <authorList>
            <person name="Zakalyukina Y.V."/>
            <person name="Belik A.R."/>
            <person name="Biryukov M.V."/>
            <person name="Baturina O.A."/>
            <person name="Kabilov M.R."/>
        </authorList>
    </citation>
    <scope>NUCLEOTIDE SEQUENCE [LARGE SCALE GENOMIC DNA]</scope>
    <source>
        <strain evidence="3 4">BP-8</strain>
    </source>
</reference>
<organism evidence="3 4">
    <name type="scientific">Streptomyces sirii</name>
    <dbReference type="NCBI Taxonomy" id="3127701"/>
    <lineage>
        <taxon>Bacteria</taxon>
        <taxon>Bacillati</taxon>
        <taxon>Actinomycetota</taxon>
        <taxon>Actinomycetes</taxon>
        <taxon>Kitasatosporales</taxon>
        <taxon>Streptomycetaceae</taxon>
        <taxon>Streptomyces</taxon>
    </lineage>
</organism>
<name>A0ABZ2QQM4_9ACTN</name>
<dbReference type="Proteomes" id="UP001626628">
    <property type="component" value="Chromosome"/>
</dbReference>
<keyword evidence="2" id="KW-0812">Transmembrane</keyword>
<dbReference type="EMBL" id="CP147982">
    <property type="protein sequence ID" value="WXK78852.1"/>
    <property type="molecule type" value="Genomic_DNA"/>
</dbReference>
<evidence type="ECO:0000256" key="2">
    <source>
        <dbReference type="SAM" id="Phobius"/>
    </source>
</evidence>
<feature type="transmembrane region" description="Helical" evidence="2">
    <location>
        <begin position="199"/>
        <end position="223"/>
    </location>
</feature>
<protein>
    <submittedName>
        <fullName evidence="3">ABC transporter permease</fullName>
    </submittedName>
</protein>
<feature type="transmembrane region" description="Helical" evidence="2">
    <location>
        <begin position="161"/>
        <end position="187"/>
    </location>
</feature>
<evidence type="ECO:0000256" key="1">
    <source>
        <dbReference type="SAM" id="MobiDB-lite"/>
    </source>
</evidence>
<feature type="transmembrane region" description="Helical" evidence="2">
    <location>
        <begin position="54"/>
        <end position="72"/>
    </location>
</feature>
<feature type="compositionally biased region" description="Gly residues" evidence="1">
    <location>
        <begin position="15"/>
        <end position="28"/>
    </location>
</feature>
<feature type="region of interest" description="Disordered" evidence="1">
    <location>
        <begin position="1"/>
        <end position="35"/>
    </location>
</feature>
<proteinExistence type="predicted"/>
<keyword evidence="2" id="KW-1133">Transmembrane helix</keyword>
<sequence length="360" mass="37763">MTGTTAHLTANGSGPDAGGTGHGDGPGDPAGRRTAGRRLSPRGLAWLVWRQHRLVLGVLLAGSAAAAVWGAVLRGRMAGFIDAHHLAGCSLISLVPRCEGTQEAVGAFRAAYHSSLQLAELGLVLLPALIGVFLGAPLIARELEAGTHQLVLTQSVGPLRWLAAKLALPALVVLAATSGLSAVFAWLWQVGGDEVSGSYWYSTLGFGSLGPIPVAYALLGLAVGTLTGLLLRRTVASMALTLAAMIVLQSAFHLLRPYLMPVTTTEFGRDAATRAPDDSWVLGEGHTTRSGARLSAEDMGCRPDGDYAACLREHEVTGRFLDQHPVAHHWPLAWIEAGLVLAVAAALTAVAFRVMRRRHG</sequence>
<feature type="transmembrane region" description="Helical" evidence="2">
    <location>
        <begin position="332"/>
        <end position="352"/>
    </location>
</feature>
<dbReference type="RefSeq" id="WP_407287534.1">
    <property type="nucleotide sequence ID" value="NZ_CP147982.1"/>
</dbReference>
<feature type="transmembrane region" description="Helical" evidence="2">
    <location>
        <begin position="235"/>
        <end position="255"/>
    </location>
</feature>
<accession>A0ABZ2QQM4</accession>
<keyword evidence="4" id="KW-1185">Reference proteome</keyword>
<keyword evidence="2" id="KW-0472">Membrane</keyword>
<gene>
    <name evidence="3" type="ORF">WAB15_24300</name>
</gene>
<evidence type="ECO:0000313" key="4">
    <source>
        <dbReference type="Proteomes" id="UP001626628"/>
    </source>
</evidence>
<evidence type="ECO:0000313" key="3">
    <source>
        <dbReference type="EMBL" id="WXK78852.1"/>
    </source>
</evidence>